<keyword evidence="1" id="KW-1133">Transmembrane helix</keyword>
<sequence length="41" mass="4099">MASTEATIMASKTNSSKAVSALGYLGLAAIVAAGFLFYSLA</sequence>
<name>A0A0P9JJ83_9PSED</name>
<accession>A0A0P9JJ83</accession>
<evidence type="ECO:0000313" key="3">
    <source>
        <dbReference type="Proteomes" id="UP000050425"/>
    </source>
</evidence>
<feature type="transmembrane region" description="Helical" evidence="1">
    <location>
        <begin position="21"/>
        <end position="40"/>
    </location>
</feature>
<keyword evidence="1" id="KW-0812">Transmembrane</keyword>
<keyword evidence="1" id="KW-0472">Membrane</keyword>
<dbReference type="PATRIC" id="fig|251702.3.peg.4213"/>
<dbReference type="AlphaFoldDB" id="A0A0P9JJ83"/>
<dbReference type="EMBL" id="LJPT01000050">
    <property type="protein sequence ID" value="KPW50457.1"/>
    <property type="molecule type" value="Genomic_DNA"/>
</dbReference>
<reference evidence="2 3" key="1">
    <citation type="submission" date="2015-09" db="EMBL/GenBank/DDBJ databases">
        <title>Genome announcement of multiple Pseudomonas syringae strains.</title>
        <authorList>
            <person name="Thakur S."/>
            <person name="Wang P.W."/>
            <person name="Gong Y."/>
            <person name="Weir B.S."/>
            <person name="Guttman D.S."/>
        </authorList>
    </citation>
    <scope>NUCLEOTIDE SEQUENCE [LARGE SCALE GENOMIC DNA]</scope>
    <source>
        <strain evidence="2 3">ICMP4303</strain>
    </source>
</reference>
<proteinExistence type="predicted"/>
<protein>
    <submittedName>
        <fullName evidence="2">Uncharacterized protein</fullName>
    </submittedName>
</protein>
<comment type="caution">
    <text evidence="2">The sequence shown here is derived from an EMBL/GenBank/DDBJ whole genome shotgun (WGS) entry which is preliminary data.</text>
</comment>
<gene>
    <name evidence="2" type="ORF">ALO88_03197</name>
</gene>
<evidence type="ECO:0000256" key="1">
    <source>
        <dbReference type="SAM" id="Phobius"/>
    </source>
</evidence>
<organism evidence="2 3">
    <name type="scientific">Pseudomonas syringae pv. antirrhini</name>
    <dbReference type="NCBI Taxonomy" id="251702"/>
    <lineage>
        <taxon>Bacteria</taxon>
        <taxon>Pseudomonadati</taxon>
        <taxon>Pseudomonadota</taxon>
        <taxon>Gammaproteobacteria</taxon>
        <taxon>Pseudomonadales</taxon>
        <taxon>Pseudomonadaceae</taxon>
        <taxon>Pseudomonas</taxon>
    </lineage>
</organism>
<evidence type="ECO:0000313" key="2">
    <source>
        <dbReference type="EMBL" id="KPW50457.1"/>
    </source>
</evidence>
<dbReference type="Proteomes" id="UP000050425">
    <property type="component" value="Unassembled WGS sequence"/>
</dbReference>